<name>A0ABX6VBY3_9GAMM</name>
<sequence>MRDVTLDDLDMLSINILVNLYEKHSATFVAQQMNIPAPKVSRCLQHARVIFNNPLFIRKKHGLIPNEFTRKLYPIAKELVQCSQHLYQLNELDNNKMDSAINIFASDMLIQHFPQQLSREIYDAHLPLSYKLHTDSDNIFNEIKQGRIDLAILSESNQQRFHFYVDSLDIIPLMQLNHLYLVCGLNHPLLKQELDLETIASYPYLSAVDLAIPSSVDPFLLYCQQHKLLCQLANIDDIDCKLTFHEIYQFLADSNSVTLLPYNKVFDQSNLLPGLHVCCLSEIETKRLYLSQSYPTLYLVKAKGNESNHIDWLTRTVTKIIKQSVH</sequence>
<dbReference type="Proteomes" id="UP000316416">
    <property type="component" value="Chromosome"/>
</dbReference>
<keyword evidence="6" id="KW-1185">Reference proteome</keyword>
<dbReference type="Gene3D" id="1.10.10.10">
    <property type="entry name" value="Winged helix-like DNA-binding domain superfamily/Winged helix DNA-binding domain"/>
    <property type="match status" value="1"/>
</dbReference>
<evidence type="ECO:0000313" key="5">
    <source>
        <dbReference type="EMBL" id="QPG59947.1"/>
    </source>
</evidence>
<gene>
    <name evidence="5" type="ORF">FM038_023240</name>
</gene>
<evidence type="ECO:0000256" key="3">
    <source>
        <dbReference type="ARBA" id="ARBA00023125"/>
    </source>
</evidence>
<dbReference type="EMBL" id="CP045503">
    <property type="protein sequence ID" value="QPG59947.1"/>
    <property type="molecule type" value="Genomic_DNA"/>
</dbReference>
<protein>
    <submittedName>
        <fullName evidence="5">LysR family transcriptional regulator</fullName>
    </submittedName>
</protein>
<organism evidence="5 6">
    <name type="scientific">Shewanella eurypsychrophilus</name>
    <dbReference type="NCBI Taxonomy" id="2593656"/>
    <lineage>
        <taxon>Bacteria</taxon>
        <taxon>Pseudomonadati</taxon>
        <taxon>Pseudomonadota</taxon>
        <taxon>Gammaproteobacteria</taxon>
        <taxon>Alteromonadales</taxon>
        <taxon>Shewanellaceae</taxon>
        <taxon>Shewanella</taxon>
    </lineage>
</organism>
<reference evidence="5" key="1">
    <citation type="submission" date="2021-07" db="EMBL/GenBank/DDBJ databases">
        <title>Shewanella sp. YLB-07 whole genome sequence.</title>
        <authorList>
            <person name="Yu L."/>
        </authorList>
    </citation>
    <scope>NUCLEOTIDE SEQUENCE</scope>
    <source>
        <strain evidence="5">YLB-08</strain>
    </source>
</reference>
<proteinExistence type="inferred from homology"/>
<dbReference type="InterPro" id="IPR050389">
    <property type="entry name" value="LysR-type_TF"/>
</dbReference>
<dbReference type="Gene3D" id="3.40.190.10">
    <property type="entry name" value="Periplasmic binding protein-like II"/>
    <property type="match status" value="2"/>
</dbReference>
<keyword evidence="3" id="KW-0238">DNA-binding</keyword>
<evidence type="ECO:0000313" key="6">
    <source>
        <dbReference type="Proteomes" id="UP000316416"/>
    </source>
</evidence>
<keyword evidence="4" id="KW-0804">Transcription</keyword>
<dbReference type="PANTHER" id="PTHR30118">
    <property type="entry name" value="HTH-TYPE TRANSCRIPTIONAL REGULATOR LEUO-RELATED"/>
    <property type="match status" value="1"/>
</dbReference>
<dbReference type="InterPro" id="IPR036390">
    <property type="entry name" value="WH_DNA-bd_sf"/>
</dbReference>
<dbReference type="PANTHER" id="PTHR30118:SF11">
    <property type="entry name" value="HTH-TYPE TRANSCRIPTIONAL REGULATOR YIDZ"/>
    <property type="match status" value="1"/>
</dbReference>
<evidence type="ECO:0000256" key="4">
    <source>
        <dbReference type="ARBA" id="ARBA00023163"/>
    </source>
</evidence>
<dbReference type="RefSeq" id="WP_142873617.1">
    <property type="nucleotide sequence ID" value="NZ_CP045503.2"/>
</dbReference>
<keyword evidence="2" id="KW-0805">Transcription regulation</keyword>
<dbReference type="SUPFAM" id="SSF53850">
    <property type="entry name" value="Periplasmic binding protein-like II"/>
    <property type="match status" value="1"/>
</dbReference>
<dbReference type="SUPFAM" id="SSF46785">
    <property type="entry name" value="Winged helix' DNA-binding domain"/>
    <property type="match status" value="1"/>
</dbReference>
<dbReference type="InterPro" id="IPR036388">
    <property type="entry name" value="WH-like_DNA-bd_sf"/>
</dbReference>
<evidence type="ECO:0000256" key="2">
    <source>
        <dbReference type="ARBA" id="ARBA00023015"/>
    </source>
</evidence>
<evidence type="ECO:0000256" key="1">
    <source>
        <dbReference type="ARBA" id="ARBA00009437"/>
    </source>
</evidence>
<accession>A0ABX6VBY3</accession>
<comment type="similarity">
    <text evidence="1">Belongs to the LysR transcriptional regulatory family.</text>
</comment>